<feature type="compositionally biased region" description="Polar residues" evidence="1">
    <location>
        <begin position="602"/>
        <end position="612"/>
    </location>
</feature>
<evidence type="ECO:0000313" key="6">
    <source>
        <dbReference type="Proteomes" id="UP001056012"/>
    </source>
</evidence>
<sequence length="694" mass="76947">MRSLTYGVIAALVASASACEGDHSCYGPLKDDVVLTRNVRRMQPDAQQPTTTPKGPLEWGQINFLHTTDTHGWLEGHIKEQNYGADWGDFVSFTKHMRQKARKLGVDLLLVDTGDLHDGAGLSDATTPNGNISNAIFENVDYDLLTIGNHELYVTEIAYETFSNFSKVYGDKYMTSNVQILNPATGKYEYIGAQYRYFTTEQGMSQNSIMGDELTYQGLRIMAFGVLFDFTGNSNVSKVIKAADMVKEPWFQQAVNFTKPIDLFVVAGHNPVRTNVSSSTMGTVFKAIRSIKPDVPIQFFGGHTHIRDFTVYDDKATGLESGRYCETLGWLAMSGIKSSSCKAKQNPKGVPNPSRAAVVQSSKQTTPASTLKSSMRYARRYLDWNRNTFAYHAEGSQPYTSFNTSGGLKVTSEITSDRAKLNLTDLYGCAPETYCQYCKPFLAEGNIFKLLQTALATVVVNETRKDIPRLIIINTGSVRFDLAKGPFTYDDSFIVSPFKDAFQYIPDVPYRQASKVIDILNAGPFQKKKRDLEVADFGFSPILADRDTCIDPPLTHHYEGQVRRSKQGGRLIRRQSTSPTPGYTTKDDFGTDGDDTVHSPIPNYSQPNDLQANASFPLDGSMPEKVDLVFLDFIASYIVNALNQPDVGGKFSLSQVSYYIDEKFTTNSYLPAYAKIAWQENVPNCPVGQGIGSS</sequence>
<feature type="domain" description="Putative 5'-nucleotidase C-terminal" evidence="4">
    <location>
        <begin position="433"/>
        <end position="639"/>
    </location>
</feature>
<dbReference type="PANTHER" id="PTHR11575">
    <property type="entry name" value="5'-NUCLEOTIDASE-RELATED"/>
    <property type="match status" value="1"/>
</dbReference>
<dbReference type="GO" id="GO:0005576">
    <property type="term" value="C:extracellular region"/>
    <property type="evidence" value="ECO:0007669"/>
    <property type="project" value="UniProtKB-ARBA"/>
</dbReference>
<gene>
    <name evidence="5" type="ORF">yc1106_02539</name>
</gene>
<dbReference type="SUPFAM" id="SSF56300">
    <property type="entry name" value="Metallo-dependent phosphatases"/>
    <property type="match status" value="1"/>
</dbReference>
<dbReference type="InterPro" id="IPR006179">
    <property type="entry name" value="5_nucleotidase/apyrase"/>
</dbReference>
<dbReference type="EMBL" id="CP089275">
    <property type="protein sequence ID" value="USP75265.1"/>
    <property type="molecule type" value="Genomic_DNA"/>
</dbReference>
<feature type="signal peptide" evidence="2">
    <location>
        <begin position="1"/>
        <end position="18"/>
    </location>
</feature>
<feature type="chain" id="PRO_5040160276" evidence="2">
    <location>
        <begin position="19"/>
        <end position="694"/>
    </location>
</feature>
<dbReference type="AlphaFoldDB" id="A0A9Q9DQN6"/>
<dbReference type="OrthoDB" id="7722975at2759"/>
<feature type="compositionally biased region" description="Basic residues" evidence="1">
    <location>
        <begin position="563"/>
        <end position="573"/>
    </location>
</feature>
<dbReference type="InterPro" id="IPR053828">
    <property type="entry name" value="Nucleosidase_C"/>
</dbReference>
<dbReference type="InterPro" id="IPR041823">
    <property type="entry name" value="YHR202W_N"/>
</dbReference>
<dbReference type="Pfam" id="PF21953">
    <property type="entry name" value="NadN_nucleosid_C"/>
    <property type="match status" value="1"/>
</dbReference>
<dbReference type="CDD" id="cd07407">
    <property type="entry name" value="MPP_YHR202W_N"/>
    <property type="match status" value="1"/>
</dbReference>
<evidence type="ECO:0000259" key="3">
    <source>
        <dbReference type="Pfam" id="PF00149"/>
    </source>
</evidence>
<dbReference type="InterPro" id="IPR036907">
    <property type="entry name" value="5'-Nucleotdase_C_sf"/>
</dbReference>
<organism evidence="5 6">
    <name type="scientific">Curvularia clavata</name>
    <dbReference type="NCBI Taxonomy" id="95742"/>
    <lineage>
        <taxon>Eukaryota</taxon>
        <taxon>Fungi</taxon>
        <taxon>Dikarya</taxon>
        <taxon>Ascomycota</taxon>
        <taxon>Pezizomycotina</taxon>
        <taxon>Dothideomycetes</taxon>
        <taxon>Pleosporomycetidae</taxon>
        <taxon>Pleosporales</taxon>
        <taxon>Pleosporineae</taxon>
        <taxon>Pleosporaceae</taxon>
        <taxon>Curvularia</taxon>
    </lineage>
</organism>
<evidence type="ECO:0000259" key="4">
    <source>
        <dbReference type="Pfam" id="PF21953"/>
    </source>
</evidence>
<dbReference type="GO" id="GO:0005829">
    <property type="term" value="C:cytosol"/>
    <property type="evidence" value="ECO:0007669"/>
    <property type="project" value="TreeGrafter"/>
</dbReference>
<feature type="domain" description="Calcineurin-like phosphoesterase" evidence="3">
    <location>
        <begin position="63"/>
        <end position="306"/>
    </location>
</feature>
<name>A0A9Q9DQN6_CURCL</name>
<dbReference type="InterPro" id="IPR004843">
    <property type="entry name" value="Calcineurin-like_PHP"/>
</dbReference>
<reference evidence="5" key="1">
    <citation type="submission" date="2021-12" db="EMBL/GenBank/DDBJ databases">
        <title>Curvularia clavata genome.</title>
        <authorList>
            <person name="Cao Y."/>
        </authorList>
    </citation>
    <scope>NUCLEOTIDE SEQUENCE</scope>
    <source>
        <strain evidence="5">Yc1106</strain>
    </source>
</reference>
<evidence type="ECO:0000256" key="2">
    <source>
        <dbReference type="SAM" id="SignalP"/>
    </source>
</evidence>
<dbReference type="VEuPathDB" id="FungiDB:yc1106_02539"/>
<accession>A0A9Q9DQN6</accession>
<dbReference type="FunFam" id="3.60.21.10:FF:000043">
    <property type="entry name" value="Ser/Thr protein phosphatase family"/>
    <property type="match status" value="1"/>
</dbReference>
<feature type="compositionally biased region" description="Polar residues" evidence="1">
    <location>
        <begin position="359"/>
        <end position="370"/>
    </location>
</feature>
<dbReference type="GO" id="GO:0009166">
    <property type="term" value="P:nucleotide catabolic process"/>
    <property type="evidence" value="ECO:0007669"/>
    <property type="project" value="InterPro"/>
</dbReference>
<keyword evidence="2" id="KW-0732">Signal</keyword>
<dbReference type="PANTHER" id="PTHR11575:SF22">
    <property type="entry name" value="ADL392WP"/>
    <property type="match status" value="1"/>
</dbReference>
<dbReference type="SUPFAM" id="SSF55816">
    <property type="entry name" value="5'-nucleotidase (syn. UDP-sugar hydrolase), C-terminal domain"/>
    <property type="match status" value="1"/>
</dbReference>
<feature type="region of interest" description="Disordered" evidence="1">
    <location>
        <begin position="560"/>
        <end position="612"/>
    </location>
</feature>
<evidence type="ECO:0000256" key="1">
    <source>
        <dbReference type="SAM" id="MobiDB-lite"/>
    </source>
</evidence>
<feature type="region of interest" description="Disordered" evidence="1">
    <location>
        <begin position="343"/>
        <end position="370"/>
    </location>
</feature>
<dbReference type="PROSITE" id="PS51257">
    <property type="entry name" value="PROKAR_LIPOPROTEIN"/>
    <property type="match status" value="1"/>
</dbReference>
<dbReference type="GO" id="GO:0016787">
    <property type="term" value="F:hydrolase activity"/>
    <property type="evidence" value="ECO:0007669"/>
    <property type="project" value="InterPro"/>
</dbReference>
<keyword evidence="6" id="KW-1185">Reference proteome</keyword>
<dbReference type="PIRSF" id="PIRSF017316">
    <property type="entry name" value="Pesterase_C1039"/>
    <property type="match status" value="1"/>
</dbReference>
<dbReference type="Pfam" id="PF00149">
    <property type="entry name" value="Metallophos"/>
    <property type="match status" value="1"/>
</dbReference>
<dbReference type="Gene3D" id="3.90.780.10">
    <property type="entry name" value="5'-Nucleotidase, C-terminal domain"/>
    <property type="match status" value="2"/>
</dbReference>
<protein>
    <submittedName>
        <fullName evidence="5">Calcineurin-like phosphoesterase</fullName>
    </submittedName>
</protein>
<dbReference type="Gene3D" id="3.60.21.10">
    <property type="match status" value="1"/>
</dbReference>
<proteinExistence type="predicted"/>
<evidence type="ECO:0000313" key="5">
    <source>
        <dbReference type="EMBL" id="USP75265.1"/>
    </source>
</evidence>
<dbReference type="Proteomes" id="UP001056012">
    <property type="component" value="Chromosome 2"/>
</dbReference>
<dbReference type="InterPro" id="IPR029052">
    <property type="entry name" value="Metallo-depent_PP-like"/>
</dbReference>
<dbReference type="InterPro" id="IPR014485">
    <property type="entry name" value="Pesterase_C1039"/>
</dbReference>